<organism evidence="1 2">
    <name type="scientific">Streptococcus oriscaviae</name>
    <dbReference type="NCBI Taxonomy" id="2781599"/>
    <lineage>
        <taxon>Bacteria</taxon>
        <taxon>Bacillati</taxon>
        <taxon>Bacillota</taxon>
        <taxon>Bacilli</taxon>
        <taxon>Lactobacillales</taxon>
        <taxon>Streptococcaceae</taxon>
        <taxon>Streptococcus</taxon>
    </lineage>
</organism>
<keyword evidence="2" id="KW-1185">Reference proteome</keyword>
<name>A0ABX7YNL0_9STRE</name>
<gene>
    <name evidence="1" type="ORF">INT76_04625</name>
</gene>
<accession>A0ABX7YNL0</accession>
<protein>
    <submittedName>
        <fullName evidence="1">Thiol-disulfide isomerase</fullName>
    </submittedName>
</protein>
<reference evidence="1 2" key="1">
    <citation type="submission" date="2021-04" db="EMBL/GenBank/DDBJ databases">
        <title>Complete genome sequence of a novel Streptococcus species.</title>
        <authorList>
            <person name="Teng J.L.L."/>
        </authorList>
    </citation>
    <scope>NUCLEOTIDE SEQUENCE [LARGE SCALE GENOMIC DNA]</scope>
    <source>
        <strain evidence="1 2">HKU75</strain>
    </source>
</reference>
<evidence type="ECO:0000313" key="2">
    <source>
        <dbReference type="Proteomes" id="UP000677616"/>
    </source>
</evidence>
<evidence type="ECO:0000313" key="1">
    <source>
        <dbReference type="EMBL" id="QUE55436.1"/>
    </source>
</evidence>
<dbReference type="EMBL" id="CP073084">
    <property type="protein sequence ID" value="QUE55436.1"/>
    <property type="molecule type" value="Genomic_DNA"/>
</dbReference>
<dbReference type="Proteomes" id="UP000677616">
    <property type="component" value="Chromosome"/>
</dbReference>
<proteinExistence type="predicted"/>
<sequence>MDVLYQSCAGIDVHQANIVVCILHAPLTSTRPNWVMIVFLLIFGFFSYSNHQSSVQLEAAFKNDDKIQILYHLMVSERYAKVIRQAGFTIPPDSAIRFDGAIDPLEIEGELHLKIHPPDEADEELSISFSVEKNDAIIEAFFVIDRQLNLLRSYYQIMEQNERKNLTLQESEEKRLLSIVQKEINSFLDTMEETLYNQ</sequence>
<dbReference type="GO" id="GO:0016853">
    <property type="term" value="F:isomerase activity"/>
    <property type="evidence" value="ECO:0007669"/>
    <property type="project" value="UniProtKB-KW"/>
</dbReference>
<keyword evidence="1" id="KW-0413">Isomerase</keyword>